<name>A0A0L0W7Z8_GOTPU</name>
<evidence type="ECO:0000256" key="2">
    <source>
        <dbReference type="ARBA" id="ARBA00022475"/>
    </source>
</evidence>
<comment type="caution">
    <text evidence="7">The sequence shown here is derived from an EMBL/GenBank/DDBJ whole genome shotgun (WGS) entry which is preliminary data.</text>
</comment>
<dbReference type="AlphaFoldDB" id="A0A0L0W7Z8"/>
<dbReference type="Pfam" id="PF02361">
    <property type="entry name" value="CbiQ"/>
    <property type="match status" value="1"/>
</dbReference>
<gene>
    <name evidence="7" type="ORF">CLPU_13c00400</name>
</gene>
<sequence>MEWMFKEDEYTPSNDKNNFIDKSIFSILGVLSRIKSSNTNKENFIYNIKCEMKLISTILIVVLVSLSTNYKFIIGVGIYLLTLISSLDKCDIKKILSISIVVPIFTFITLIPSIYFGGNYHELLIVGKVFITILTTSILSYTTMWNEIVRSLKLIHIPDIFILIMEITLRYIFILGKFSLDMFYSLKLRSIGKNSNKYKYLSGMIGTLFLKSKKLGDELYFAMECRGFQGEFNRYSNYRISLTDLAYSLANIIIFLMFIVFI</sequence>
<reference evidence="8" key="1">
    <citation type="submission" date="2015-07" db="EMBL/GenBank/DDBJ databases">
        <title>Draft genome sequence of the purine-degrading Gottschalkia purinilyticum DSM 1384 (formerly Clostridium purinilyticum).</title>
        <authorList>
            <person name="Poehlein A."/>
            <person name="Schiel-Bengelsdorf B."/>
            <person name="Bengelsdorf F.R."/>
            <person name="Daniel R."/>
            <person name="Duerre P."/>
        </authorList>
    </citation>
    <scope>NUCLEOTIDE SEQUENCE [LARGE SCALE GENOMIC DNA]</scope>
    <source>
        <strain evidence="8">DSM 1384</strain>
    </source>
</reference>
<feature type="transmembrane region" description="Helical" evidence="6">
    <location>
        <begin position="154"/>
        <end position="174"/>
    </location>
</feature>
<evidence type="ECO:0000256" key="4">
    <source>
        <dbReference type="ARBA" id="ARBA00022989"/>
    </source>
</evidence>
<dbReference type="PANTHER" id="PTHR34857:SF2">
    <property type="entry name" value="SLL0384 PROTEIN"/>
    <property type="match status" value="1"/>
</dbReference>
<protein>
    <submittedName>
        <fullName evidence="7">Cobalt transport protein</fullName>
    </submittedName>
</protein>
<dbReference type="EMBL" id="LGSS01000013">
    <property type="protein sequence ID" value="KNF07698.1"/>
    <property type="molecule type" value="Genomic_DNA"/>
</dbReference>
<dbReference type="InterPro" id="IPR003339">
    <property type="entry name" value="ABC/ECF_trnsptr_transmembrane"/>
</dbReference>
<evidence type="ECO:0000313" key="7">
    <source>
        <dbReference type="EMBL" id="KNF07698.1"/>
    </source>
</evidence>
<evidence type="ECO:0000256" key="6">
    <source>
        <dbReference type="SAM" id="Phobius"/>
    </source>
</evidence>
<dbReference type="PANTHER" id="PTHR34857">
    <property type="entry name" value="SLL0384 PROTEIN"/>
    <property type="match status" value="1"/>
</dbReference>
<feature type="transmembrane region" description="Helical" evidence="6">
    <location>
        <begin position="95"/>
        <end position="117"/>
    </location>
</feature>
<evidence type="ECO:0000256" key="5">
    <source>
        <dbReference type="ARBA" id="ARBA00023136"/>
    </source>
</evidence>
<keyword evidence="5 6" id="KW-0472">Membrane</keyword>
<dbReference type="CDD" id="cd16914">
    <property type="entry name" value="EcfT"/>
    <property type="match status" value="1"/>
</dbReference>
<feature type="transmembrane region" description="Helical" evidence="6">
    <location>
        <begin position="123"/>
        <end position="142"/>
    </location>
</feature>
<evidence type="ECO:0000256" key="3">
    <source>
        <dbReference type="ARBA" id="ARBA00022692"/>
    </source>
</evidence>
<dbReference type="OrthoDB" id="8585740at2"/>
<dbReference type="GO" id="GO:0005886">
    <property type="term" value="C:plasma membrane"/>
    <property type="evidence" value="ECO:0007669"/>
    <property type="project" value="UniProtKB-ARBA"/>
</dbReference>
<evidence type="ECO:0000313" key="8">
    <source>
        <dbReference type="Proteomes" id="UP000037267"/>
    </source>
</evidence>
<proteinExistence type="predicted"/>
<keyword evidence="8" id="KW-1185">Reference proteome</keyword>
<accession>A0A0L0W7Z8</accession>
<keyword evidence="4 6" id="KW-1133">Transmembrane helix</keyword>
<dbReference type="RefSeq" id="WP_097677573.1">
    <property type="nucleotide sequence ID" value="NZ_LGSS01000013.1"/>
</dbReference>
<evidence type="ECO:0000256" key="1">
    <source>
        <dbReference type="ARBA" id="ARBA00004141"/>
    </source>
</evidence>
<feature type="transmembrane region" description="Helical" evidence="6">
    <location>
        <begin position="245"/>
        <end position="261"/>
    </location>
</feature>
<dbReference type="Proteomes" id="UP000037267">
    <property type="component" value="Unassembled WGS sequence"/>
</dbReference>
<dbReference type="STRING" id="1503.CLPU_13c00400"/>
<keyword evidence="3 6" id="KW-0812">Transmembrane</keyword>
<comment type="subcellular location">
    <subcellularLocation>
        <location evidence="1">Membrane</location>
        <topology evidence="1">Multi-pass membrane protein</topology>
    </subcellularLocation>
</comment>
<feature type="transmembrane region" description="Helical" evidence="6">
    <location>
        <begin position="54"/>
        <end position="83"/>
    </location>
</feature>
<organism evidence="7 8">
    <name type="scientific">Gottschalkia purinilytica</name>
    <name type="common">Clostridium purinilyticum</name>
    <dbReference type="NCBI Taxonomy" id="1503"/>
    <lineage>
        <taxon>Bacteria</taxon>
        <taxon>Bacillati</taxon>
        <taxon>Bacillota</taxon>
        <taxon>Tissierellia</taxon>
        <taxon>Tissierellales</taxon>
        <taxon>Gottschalkiaceae</taxon>
        <taxon>Gottschalkia</taxon>
    </lineage>
</organism>
<dbReference type="InterPro" id="IPR051611">
    <property type="entry name" value="ECF_transporter_component"/>
</dbReference>
<keyword evidence="2" id="KW-1003">Cell membrane</keyword>